<dbReference type="Proteomes" id="UP000325440">
    <property type="component" value="Unassembled WGS sequence"/>
</dbReference>
<keyword evidence="2" id="KW-1185">Reference proteome</keyword>
<evidence type="ECO:0000313" key="1">
    <source>
        <dbReference type="EMBL" id="VVC38464.1"/>
    </source>
</evidence>
<protein>
    <submittedName>
        <fullName evidence="1">Uncharacterized protein</fullName>
    </submittedName>
</protein>
<accession>A0A5E4NA62</accession>
<name>A0A5E4NA62_9HEMI</name>
<evidence type="ECO:0000313" key="2">
    <source>
        <dbReference type="Proteomes" id="UP000325440"/>
    </source>
</evidence>
<sequence length="79" mass="9141">MSMQHAWIQYISLNIYYKLLLNTCNDGNTARCFFENADISSSITGVDVVIMKRFRTILKTMASGYTINLKLFEEYSLKT</sequence>
<reference evidence="1 2" key="1">
    <citation type="submission" date="2019-08" db="EMBL/GenBank/DDBJ databases">
        <authorList>
            <person name="Alioto T."/>
            <person name="Alioto T."/>
            <person name="Gomez Garrido J."/>
        </authorList>
    </citation>
    <scope>NUCLEOTIDE SEQUENCE [LARGE SCALE GENOMIC DNA]</scope>
</reference>
<organism evidence="1 2">
    <name type="scientific">Cinara cedri</name>
    <dbReference type="NCBI Taxonomy" id="506608"/>
    <lineage>
        <taxon>Eukaryota</taxon>
        <taxon>Metazoa</taxon>
        <taxon>Ecdysozoa</taxon>
        <taxon>Arthropoda</taxon>
        <taxon>Hexapoda</taxon>
        <taxon>Insecta</taxon>
        <taxon>Pterygota</taxon>
        <taxon>Neoptera</taxon>
        <taxon>Paraneoptera</taxon>
        <taxon>Hemiptera</taxon>
        <taxon>Sternorrhyncha</taxon>
        <taxon>Aphidomorpha</taxon>
        <taxon>Aphidoidea</taxon>
        <taxon>Aphididae</taxon>
        <taxon>Lachninae</taxon>
        <taxon>Cinara</taxon>
    </lineage>
</organism>
<gene>
    <name evidence="1" type="ORF">CINCED_3A004951</name>
</gene>
<dbReference type="OrthoDB" id="6627303at2759"/>
<dbReference type="EMBL" id="CABPRJ010001474">
    <property type="protein sequence ID" value="VVC38464.1"/>
    <property type="molecule type" value="Genomic_DNA"/>
</dbReference>
<proteinExistence type="predicted"/>
<dbReference type="AlphaFoldDB" id="A0A5E4NA62"/>
<feature type="non-terminal residue" evidence="1">
    <location>
        <position position="79"/>
    </location>
</feature>